<protein>
    <submittedName>
        <fullName evidence="1">Uncharacterized protein</fullName>
    </submittedName>
</protein>
<keyword evidence="2" id="KW-1185">Reference proteome</keyword>
<reference evidence="2" key="1">
    <citation type="journal article" date="2019" name="Int. J. Syst. Evol. Microbiol.">
        <title>The Global Catalogue of Microorganisms (GCM) 10K type strain sequencing project: providing services to taxonomists for standard genome sequencing and annotation.</title>
        <authorList>
            <consortium name="The Broad Institute Genomics Platform"/>
            <consortium name="The Broad Institute Genome Sequencing Center for Infectious Disease"/>
            <person name="Wu L."/>
            <person name="Ma J."/>
        </authorList>
    </citation>
    <scope>NUCLEOTIDE SEQUENCE [LARGE SCALE GENOMIC DNA]</scope>
    <source>
        <strain evidence="2">CGMCC 4.7152</strain>
    </source>
</reference>
<evidence type="ECO:0000313" key="2">
    <source>
        <dbReference type="Proteomes" id="UP001595912"/>
    </source>
</evidence>
<dbReference type="EMBL" id="JBHSIU010000114">
    <property type="protein sequence ID" value="MFC5007149.1"/>
    <property type="molecule type" value="Genomic_DNA"/>
</dbReference>
<proteinExistence type="predicted"/>
<evidence type="ECO:0000313" key="1">
    <source>
        <dbReference type="EMBL" id="MFC5007149.1"/>
    </source>
</evidence>
<name>A0ABV9WIS2_9ACTN</name>
<sequence length="48" mass="4874">MQQHADVVVVGAARPGSCSPPNCAWAAAVDAPAGPALRDALSTWFGRP</sequence>
<accession>A0ABV9WIS2</accession>
<gene>
    <name evidence="1" type="ORF">ACFPIJ_56260</name>
</gene>
<organism evidence="1 2">
    <name type="scientific">Dactylosporangium cerinum</name>
    <dbReference type="NCBI Taxonomy" id="1434730"/>
    <lineage>
        <taxon>Bacteria</taxon>
        <taxon>Bacillati</taxon>
        <taxon>Actinomycetota</taxon>
        <taxon>Actinomycetes</taxon>
        <taxon>Micromonosporales</taxon>
        <taxon>Micromonosporaceae</taxon>
        <taxon>Dactylosporangium</taxon>
    </lineage>
</organism>
<dbReference type="Proteomes" id="UP001595912">
    <property type="component" value="Unassembled WGS sequence"/>
</dbReference>
<comment type="caution">
    <text evidence="1">The sequence shown here is derived from an EMBL/GenBank/DDBJ whole genome shotgun (WGS) entry which is preliminary data.</text>
</comment>
<dbReference type="RefSeq" id="WP_380127799.1">
    <property type="nucleotide sequence ID" value="NZ_JBHSIU010000114.1"/>
</dbReference>